<proteinExistence type="predicted"/>
<comment type="caution">
    <text evidence="1">The sequence shown here is derived from an EMBL/GenBank/DDBJ whole genome shotgun (WGS) entry which is preliminary data.</text>
</comment>
<keyword evidence="2" id="KW-1185">Reference proteome</keyword>
<name>A0A916SQU6_9HYPH</name>
<sequence length="96" mass="10721">MKRSTCKRCGGSFWESHAGAHDEDLCDNCEGKRATERGRTIMNDDQLKALKGAIGELKGELKTFDQRLNEITDEGMKTLRRAKSEAKALAFGPRPH</sequence>
<dbReference type="RefSeq" id="WP_188826092.1">
    <property type="nucleotide sequence ID" value="NZ_BMHH01000026.1"/>
</dbReference>
<dbReference type="EMBL" id="BMHH01000026">
    <property type="protein sequence ID" value="GGB09115.1"/>
    <property type="molecule type" value="Genomic_DNA"/>
</dbReference>
<reference evidence="1" key="1">
    <citation type="journal article" date="2014" name="Int. J. Syst. Evol. Microbiol.">
        <title>Complete genome sequence of Corynebacterium casei LMG S-19264T (=DSM 44701T), isolated from a smear-ripened cheese.</title>
        <authorList>
            <consortium name="US DOE Joint Genome Institute (JGI-PGF)"/>
            <person name="Walter F."/>
            <person name="Albersmeier A."/>
            <person name="Kalinowski J."/>
            <person name="Ruckert C."/>
        </authorList>
    </citation>
    <scope>NUCLEOTIDE SEQUENCE</scope>
    <source>
        <strain evidence="1">CGMCC 1.15082</strain>
    </source>
</reference>
<dbReference type="AlphaFoldDB" id="A0A916SQU6"/>
<organism evidence="1 2">
    <name type="scientific">Brucella endophytica</name>
    <dbReference type="NCBI Taxonomy" id="1963359"/>
    <lineage>
        <taxon>Bacteria</taxon>
        <taxon>Pseudomonadati</taxon>
        <taxon>Pseudomonadota</taxon>
        <taxon>Alphaproteobacteria</taxon>
        <taxon>Hyphomicrobiales</taxon>
        <taxon>Brucellaceae</taxon>
        <taxon>Brucella/Ochrobactrum group</taxon>
        <taxon>Brucella</taxon>
    </lineage>
</organism>
<protein>
    <submittedName>
        <fullName evidence="1">Uncharacterized protein</fullName>
    </submittedName>
</protein>
<evidence type="ECO:0000313" key="2">
    <source>
        <dbReference type="Proteomes" id="UP000646478"/>
    </source>
</evidence>
<reference evidence="1" key="2">
    <citation type="submission" date="2020-09" db="EMBL/GenBank/DDBJ databases">
        <authorList>
            <person name="Sun Q."/>
            <person name="Zhou Y."/>
        </authorList>
    </citation>
    <scope>NUCLEOTIDE SEQUENCE</scope>
    <source>
        <strain evidence="1">CGMCC 1.15082</strain>
    </source>
</reference>
<dbReference type="Proteomes" id="UP000646478">
    <property type="component" value="Unassembled WGS sequence"/>
</dbReference>
<evidence type="ECO:0000313" key="1">
    <source>
        <dbReference type="EMBL" id="GGB09115.1"/>
    </source>
</evidence>
<accession>A0A916SQU6</accession>
<gene>
    <name evidence="1" type="ORF">GCM10011491_41330</name>
</gene>